<sequence>MMRKFTKKRDIVQPGVTRFPSAFLTLQSLKDKKDELRQMFSSIEWEECRFSNTVKGKAAFVTVLSNGFWTGVSLCLKLFNLLVKVLRMVDADWKPSMGFVYGELVKAKEEIKGALGDTNGPNGDEEVEVQPDSEAHWQAVGDAMEADEYLQPRQSSRTATKPTQRQLFYDDFESGSEQEVVYEEGEYESDGDYIRENCRDEE</sequence>
<evidence type="ECO:0000313" key="3">
    <source>
        <dbReference type="Proteomes" id="UP000245207"/>
    </source>
</evidence>
<dbReference type="AlphaFoldDB" id="A0A2U1Q1G2"/>
<evidence type="ECO:0000313" key="2">
    <source>
        <dbReference type="EMBL" id="PWA91783.1"/>
    </source>
</evidence>
<organism evidence="2 3">
    <name type="scientific">Artemisia annua</name>
    <name type="common">Sweet wormwood</name>
    <dbReference type="NCBI Taxonomy" id="35608"/>
    <lineage>
        <taxon>Eukaryota</taxon>
        <taxon>Viridiplantae</taxon>
        <taxon>Streptophyta</taxon>
        <taxon>Embryophyta</taxon>
        <taxon>Tracheophyta</taxon>
        <taxon>Spermatophyta</taxon>
        <taxon>Magnoliopsida</taxon>
        <taxon>eudicotyledons</taxon>
        <taxon>Gunneridae</taxon>
        <taxon>Pentapetalae</taxon>
        <taxon>asterids</taxon>
        <taxon>campanulids</taxon>
        <taxon>Asterales</taxon>
        <taxon>Asteraceae</taxon>
        <taxon>Asteroideae</taxon>
        <taxon>Anthemideae</taxon>
        <taxon>Artemisiinae</taxon>
        <taxon>Artemisia</taxon>
    </lineage>
</organism>
<protein>
    <submittedName>
        <fullName evidence="2">Uncharacterized protein</fullName>
    </submittedName>
</protein>
<feature type="region of interest" description="Disordered" evidence="1">
    <location>
        <begin position="149"/>
        <end position="170"/>
    </location>
</feature>
<comment type="caution">
    <text evidence="2">The sequence shown here is derived from an EMBL/GenBank/DDBJ whole genome shotgun (WGS) entry which is preliminary data.</text>
</comment>
<dbReference type="STRING" id="35608.A0A2U1Q1G2"/>
<keyword evidence="3" id="KW-1185">Reference proteome</keyword>
<name>A0A2U1Q1G2_ARTAN</name>
<reference evidence="2 3" key="1">
    <citation type="journal article" date="2018" name="Mol. Plant">
        <title>The genome of Artemisia annua provides insight into the evolution of Asteraceae family and artemisinin biosynthesis.</title>
        <authorList>
            <person name="Shen Q."/>
            <person name="Zhang L."/>
            <person name="Liao Z."/>
            <person name="Wang S."/>
            <person name="Yan T."/>
            <person name="Shi P."/>
            <person name="Liu M."/>
            <person name="Fu X."/>
            <person name="Pan Q."/>
            <person name="Wang Y."/>
            <person name="Lv Z."/>
            <person name="Lu X."/>
            <person name="Zhang F."/>
            <person name="Jiang W."/>
            <person name="Ma Y."/>
            <person name="Chen M."/>
            <person name="Hao X."/>
            <person name="Li L."/>
            <person name="Tang Y."/>
            <person name="Lv G."/>
            <person name="Zhou Y."/>
            <person name="Sun X."/>
            <person name="Brodelius P.E."/>
            <person name="Rose J.K.C."/>
            <person name="Tang K."/>
        </authorList>
    </citation>
    <scope>NUCLEOTIDE SEQUENCE [LARGE SCALE GENOMIC DNA]</scope>
    <source>
        <strain evidence="3">cv. Huhao1</strain>
        <tissue evidence="2">Leaf</tissue>
    </source>
</reference>
<proteinExistence type="predicted"/>
<feature type="compositionally biased region" description="Polar residues" evidence="1">
    <location>
        <begin position="152"/>
        <end position="166"/>
    </location>
</feature>
<dbReference type="OrthoDB" id="1729094at2759"/>
<dbReference type="InterPro" id="IPR012337">
    <property type="entry name" value="RNaseH-like_sf"/>
</dbReference>
<gene>
    <name evidence="2" type="ORF">CTI12_AA088310</name>
</gene>
<evidence type="ECO:0000256" key="1">
    <source>
        <dbReference type="SAM" id="MobiDB-lite"/>
    </source>
</evidence>
<dbReference type="EMBL" id="PKPP01000518">
    <property type="protein sequence ID" value="PWA91783.1"/>
    <property type="molecule type" value="Genomic_DNA"/>
</dbReference>
<dbReference type="SUPFAM" id="SSF53098">
    <property type="entry name" value="Ribonuclease H-like"/>
    <property type="match status" value="1"/>
</dbReference>
<accession>A0A2U1Q1G2</accession>
<dbReference type="Proteomes" id="UP000245207">
    <property type="component" value="Unassembled WGS sequence"/>
</dbReference>